<dbReference type="EMBL" id="ASWF01000003">
    <property type="protein sequence ID" value="EOT75718.1"/>
    <property type="molecule type" value="Genomic_DNA"/>
</dbReference>
<evidence type="ECO:0008006" key="5">
    <source>
        <dbReference type="Google" id="ProtNLM"/>
    </source>
</evidence>
<proteinExistence type="predicted"/>
<dbReference type="Proteomes" id="UP000014158">
    <property type="component" value="Unassembled WGS sequence"/>
</dbReference>
<keyword evidence="4" id="KW-1185">Reference proteome</keyword>
<reference evidence="1 3" key="1">
    <citation type="submission" date="2013-02" db="EMBL/GenBank/DDBJ databases">
        <title>The Genome Sequence of Enterococcus raffinosus ATCC_49464.</title>
        <authorList>
            <consortium name="The Broad Institute Genome Sequencing Platform"/>
            <consortium name="The Broad Institute Genome Sequencing Center for Infectious Disease"/>
            <person name="Earl A.M."/>
            <person name="Gilmore M.S."/>
            <person name="Lebreton F."/>
            <person name="Walker B."/>
            <person name="Young S.K."/>
            <person name="Zeng Q."/>
            <person name="Gargeya S."/>
            <person name="Fitzgerald M."/>
            <person name="Haas B."/>
            <person name="Abouelleil A."/>
            <person name="Alvarado L."/>
            <person name="Arachchi H.M."/>
            <person name="Berlin A.M."/>
            <person name="Chapman S.B."/>
            <person name="Dewar J."/>
            <person name="Goldberg J."/>
            <person name="Griggs A."/>
            <person name="Gujja S."/>
            <person name="Hansen M."/>
            <person name="Howarth C."/>
            <person name="Imamovic A."/>
            <person name="Larimer J."/>
            <person name="McCowan C."/>
            <person name="Murphy C."/>
            <person name="Neiman D."/>
            <person name="Pearson M."/>
            <person name="Priest M."/>
            <person name="Roberts A."/>
            <person name="Saif S."/>
            <person name="Shea T."/>
            <person name="Sisk P."/>
            <person name="Sykes S."/>
            <person name="Wortman J."/>
            <person name="Nusbaum C."/>
            <person name="Birren B."/>
        </authorList>
    </citation>
    <scope>NUCLEOTIDE SEQUENCE [LARGE SCALE GENOMIC DNA]</scope>
    <source>
        <strain evidence="1 3">ATCC 49464</strain>
    </source>
</reference>
<dbReference type="EMBL" id="AJAL01000014">
    <property type="protein sequence ID" value="EOH77025.1"/>
    <property type="molecule type" value="Genomic_DNA"/>
</dbReference>
<evidence type="ECO:0000313" key="1">
    <source>
        <dbReference type="EMBL" id="EOH77025.1"/>
    </source>
</evidence>
<dbReference type="HOGENOM" id="CLU_2600650_0_0_9"/>
<accession>R2QZZ4</accession>
<protein>
    <recommendedName>
        <fullName evidence="5">Flagellar protein FlbD</fullName>
    </recommendedName>
</protein>
<sequence>MLELTTVNGFRRMVRLDQITQIAELPDSKRSSTVVSLENGETVFASNNYNEVKQMYEMHFIEKQEPTSVAPEISHNINH</sequence>
<evidence type="ECO:0000313" key="2">
    <source>
        <dbReference type="EMBL" id="EOT75718.1"/>
    </source>
</evidence>
<reference evidence="2 4" key="2">
    <citation type="submission" date="2013-03" db="EMBL/GenBank/DDBJ databases">
        <title>The Genome Sequence of Enterococcus raffinosus ATCC_49464 (PacBio/Illumina hybrid assembly).</title>
        <authorList>
            <consortium name="The Broad Institute Genomics Platform"/>
            <consortium name="The Broad Institute Genome Sequencing Center for Infectious Disease"/>
            <person name="Earl A."/>
            <person name="Russ C."/>
            <person name="Gilmore M."/>
            <person name="Surin D."/>
            <person name="Walker B."/>
            <person name="Young S."/>
            <person name="Zeng Q."/>
            <person name="Gargeya S."/>
            <person name="Fitzgerald M."/>
            <person name="Haas B."/>
            <person name="Abouelleil A."/>
            <person name="Allen A.W."/>
            <person name="Alvarado L."/>
            <person name="Arachchi H.M."/>
            <person name="Berlin A.M."/>
            <person name="Chapman S.B."/>
            <person name="Gainer-Dewar J."/>
            <person name="Goldberg J."/>
            <person name="Griggs A."/>
            <person name="Gujja S."/>
            <person name="Hansen M."/>
            <person name="Howarth C."/>
            <person name="Imamovic A."/>
            <person name="Ireland A."/>
            <person name="Larimer J."/>
            <person name="McCowan C."/>
            <person name="Murphy C."/>
            <person name="Pearson M."/>
            <person name="Poon T.W."/>
            <person name="Priest M."/>
            <person name="Roberts A."/>
            <person name="Saif S."/>
            <person name="Shea T."/>
            <person name="Sisk P."/>
            <person name="Sykes S."/>
            <person name="Wortman J."/>
            <person name="Nusbaum C."/>
            <person name="Birren B."/>
        </authorList>
    </citation>
    <scope>NUCLEOTIDE SEQUENCE [LARGE SCALE GENOMIC DNA]</scope>
    <source>
        <strain evidence="2 4">ATCC 49464</strain>
    </source>
</reference>
<evidence type="ECO:0000313" key="3">
    <source>
        <dbReference type="Proteomes" id="UP000013877"/>
    </source>
</evidence>
<dbReference type="Proteomes" id="UP000013877">
    <property type="component" value="Unassembled WGS sequence"/>
</dbReference>
<evidence type="ECO:0000313" key="4">
    <source>
        <dbReference type="Proteomes" id="UP000014158"/>
    </source>
</evidence>
<dbReference type="AlphaFoldDB" id="R2QZZ4"/>
<gene>
    <name evidence="2" type="ORF">I590_02542</name>
    <name evidence="1" type="ORF">UAK_02598</name>
</gene>
<comment type="caution">
    <text evidence="1">The sequence shown here is derived from an EMBL/GenBank/DDBJ whole genome shotgun (WGS) entry which is preliminary data.</text>
</comment>
<name>R2QZZ4_9ENTE</name>
<dbReference type="RefSeq" id="WP_010745806.1">
    <property type="nucleotide sequence ID" value="NZ_ASWF01000003.1"/>
</dbReference>
<organism evidence="1 3">
    <name type="scientific">Enterococcus raffinosus ATCC 49464</name>
    <dbReference type="NCBI Taxonomy" id="1158602"/>
    <lineage>
        <taxon>Bacteria</taxon>
        <taxon>Bacillati</taxon>
        <taxon>Bacillota</taxon>
        <taxon>Bacilli</taxon>
        <taxon>Lactobacillales</taxon>
        <taxon>Enterococcaceae</taxon>
        <taxon>Enterococcus</taxon>
    </lineage>
</organism>